<evidence type="ECO:0000256" key="4">
    <source>
        <dbReference type="ARBA" id="ARBA00022679"/>
    </source>
</evidence>
<dbReference type="Pfam" id="PF03881">
    <property type="entry name" value="Fructosamin_kin"/>
    <property type="match status" value="1"/>
</dbReference>
<dbReference type="FunFam" id="3.30.200.20:FF:000264">
    <property type="entry name" value="Protein-ribulosamine 3-kinase, chloroplastic"/>
    <property type="match status" value="1"/>
</dbReference>
<dbReference type="Gene3D" id="3.30.200.20">
    <property type="entry name" value="Phosphorylase Kinase, domain 1"/>
    <property type="match status" value="1"/>
</dbReference>
<dbReference type="InterPro" id="IPR036305">
    <property type="entry name" value="RGS_sf"/>
</dbReference>
<comment type="catalytic activity">
    <reaction evidence="8">
        <text>N(6)-D-ribulosyl-L-lysyl-[protein] + ATP = N(6)-(3-O-phospho-D-ribulosyl)-L-lysyl-[protein] + ADP + H(+)</text>
        <dbReference type="Rhea" id="RHEA:48432"/>
        <dbReference type="Rhea" id="RHEA-COMP:12103"/>
        <dbReference type="Rhea" id="RHEA-COMP:12104"/>
        <dbReference type="ChEBI" id="CHEBI:15378"/>
        <dbReference type="ChEBI" id="CHEBI:30616"/>
        <dbReference type="ChEBI" id="CHEBI:90418"/>
        <dbReference type="ChEBI" id="CHEBI:90420"/>
        <dbReference type="ChEBI" id="CHEBI:456216"/>
        <dbReference type="EC" id="2.7.1.172"/>
    </reaction>
    <physiologicalReaction direction="left-to-right" evidence="8">
        <dbReference type="Rhea" id="RHEA:48433"/>
    </physiologicalReaction>
</comment>
<keyword evidence="7" id="KW-0067">ATP-binding</keyword>
<evidence type="ECO:0000256" key="9">
    <source>
        <dbReference type="SAM" id="Phobius"/>
    </source>
</evidence>
<dbReference type="InterPro" id="IPR016477">
    <property type="entry name" value="Fructo-/Ketosamine-3-kinase"/>
</dbReference>
<dbReference type="Pfam" id="PF08628">
    <property type="entry name" value="Nexin_C"/>
    <property type="match status" value="1"/>
</dbReference>
<dbReference type="InterPro" id="IPR001683">
    <property type="entry name" value="PX_dom"/>
</dbReference>
<evidence type="ECO:0000313" key="13">
    <source>
        <dbReference type="EMBL" id="KAK5986629.1"/>
    </source>
</evidence>
<dbReference type="InterPro" id="IPR003114">
    <property type="entry name" value="Phox_assoc"/>
</dbReference>
<keyword evidence="6 13" id="KW-0418">Kinase</keyword>
<dbReference type="GO" id="GO:0005524">
    <property type="term" value="F:ATP binding"/>
    <property type="evidence" value="ECO:0007669"/>
    <property type="project" value="UniProtKB-KW"/>
</dbReference>
<dbReference type="GO" id="GO:0035091">
    <property type="term" value="F:phosphatidylinositol binding"/>
    <property type="evidence" value="ECO:0007669"/>
    <property type="project" value="InterPro"/>
</dbReference>
<dbReference type="EMBL" id="WIXE01000403">
    <property type="protein sequence ID" value="KAK5986629.1"/>
    <property type="molecule type" value="Genomic_DNA"/>
</dbReference>
<dbReference type="InterPro" id="IPR036871">
    <property type="entry name" value="PX_dom_sf"/>
</dbReference>
<evidence type="ECO:0000256" key="2">
    <source>
        <dbReference type="ARBA" id="ARBA00010883"/>
    </source>
</evidence>
<protein>
    <recommendedName>
        <fullName evidence="3">protein-ribulosamine 3-kinase</fullName>
        <ecNumber evidence="3">2.7.1.172</ecNumber>
    </recommendedName>
</protein>
<keyword evidence="9" id="KW-0472">Membrane</keyword>
<evidence type="ECO:0000256" key="8">
    <source>
        <dbReference type="ARBA" id="ARBA00048655"/>
    </source>
</evidence>
<dbReference type="Pfam" id="PF00615">
    <property type="entry name" value="RGS"/>
    <property type="match status" value="1"/>
</dbReference>
<evidence type="ECO:0000256" key="3">
    <source>
        <dbReference type="ARBA" id="ARBA00011961"/>
    </source>
</evidence>
<dbReference type="SUPFAM" id="SSF56112">
    <property type="entry name" value="Protein kinase-like (PK-like)"/>
    <property type="match status" value="1"/>
</dbReference>
<dbReference type="GO" id="GO:0016301">
    <property type="term" value="F:kinase activity"/>
    <property type="evidence" value="ECO:0007669"/>
    <property type="project" value="UniProtKB-KW"/>
</dbReference>
<dbReference type="SMART" id="SM00312">
    <property type="entry name" value="PX"/>
    <property type="match status" value="1"/>
</dbReference>
<dbReference type="PROSITE" id="PS50132">
    <property type="entry name" value="RGS"/>
    <property type="match status" value="1"/>
</dbReference>
<dbReference type="AlphaFoldDB" id="A0AAN8J3Q2"/>
<dbReference type="SMART" id="SM00313">
    <property type="entry name" value="PXA"/>
    <property type="match status" value="1"/>
</dbReference>
<evidence type="ECO:0000256" key="7">
    <source>
        <dbReference type="ARBA" id="ARBA00022840"/>
    </source>
</evidence>
<comment type="similarity">
    <text evidence="1">Belongs to the fructosamine kinase family.</text>
</comment>
<dbReference type="InterPro" id="IPR013937">
    <property type="entry name" value="Sorting_nexin_C"/>
</dbReference>
<dbReference type="Pfam" id="PF00787">
    <property type="entry name" value="PX"/>
    <property type="match status" value="1"/>
</dbReference>
<evidence type="ECO:0000256" key="5">
    <source>
        <dbReference type="ARBA" id="ARBA00022741"/>
    </source>
</evidence>
<comment type="caution">
    <text evidence="13">The sequence shown here is derived from an EMBL/GenBank/DDBJ whole genome shotgun (WGS) entry which is preliminary data.</text>
</comment>
<dbReference type="InterPro" id="IPR011009">
    <property type="entry name" value="Kinase-like_dom_sf"/>
</dbReference>
<dbReference type="SMART" id="SM00315">
    <property type="entry name" value="RGS"/>
    <property type="match status" value="1"/>
</dbReference>
<organism evidence="13 14">
    <name type="scientific">Trichostrongylus colubriformis</name>
    <name type="common">Black scour worm</name>
    <dbReference type="NCBI Taxonomy" id="6319"/>
    <lineage>
        <taxon>Eukaryota</taxon>
        <taxon>Metazoa</taxon>
        <taxon>Ecdysozoa</taxon>
        <taxon>Nematoda</taxon>
        <taxon>Chromadorea</taxon>
        <taxon>Rhabditida</taxon>
        <taxon>Rhabditina</taxon>
        <taxon>Rhabditomorpha</taxon>
        <taxon>Strongyloidea</taxon>
        <taxon>Trichostrongylidae</taxon>
        <taxon>Trichostrongylus</taxon>
    </lineage>
</organism>
<dbReference type="GO" id="GO:0102193">
    <property type="term" value="F:protein-ribulosamine 3-kinase activity"/>
    <property type="evidence" value="ECO:0007669"/>
    <property type="project" value="UniProtKB-EC"/>
</dbReference>
<dbReference type="PROSITE" id="PS51207">
    <property type="entry name" value="PXA"/>
    <property type="match status" value="1"/>
</dbReference>
<keyword evidence="4" id="KW-0808">Transferase</keyword>
<feature type="transmembrane region" description="Helical" evidence="9">
    <location>
        <begin position="12"/>
        <end position="45"/>
    </location>
</feature>
<dbReference type="InterPro" id="IPR016137">
    <property type="entry name" value="RGS"/>
</dbReference>
<dbReference type="InterPro" id="IPR044926">
    <property type="entry name" value="RGS_subdomain_2"/>
</dbReference>
<dbReference type="Pfam" id="PF02194">
    <property type="entry name" value="PXA"/>
    <property type="match status" value="1"/>
</dbReference>
<reference evidence="13 14" key="1">
    <citation type="submission" date="2019-10" db="EMBL/GenBank/DDBJ databases">
        <title>Assembly and Annotation for the nematode Trichostrongylus colubriformis.</title>
        <authorList>
            <person name="Martin J."/>
        </authorList>
    </citation>
    <scope>NUCLEOTIDE SEQUENCE [LARGE SCALE GENOMIC DNA]</scope>
    <source>
        <strain evidence="13">G859</strain>
        <tissue evidence="13">Whole worm</tissue>
    </source>
</reference>
<sequence>MISRSSQIYAVLGIALFFGTFGLSGLIVFLICILCFVCGFCYIIYTRGGEKSKELASDFMNLKDFKFSPGIWMFLKNKNRFNDKSLYEQIHSMTNCQSMDAVLEQMLSFVIRDYVDSWYKKLSDDDLFKESLRRTARRSVASLSQCMRQVDWVPFITRHVADDFASHLRLYRMASERFKYMGRKDGVPSTENDLLSHFFDFELEMEKTICRDLLCTTPHYENAYLHDVVDIVLYLIMPPEDFRCRPLRFLLREVIGVFVKQQLSSLDFVDGLIRKKLVLLTNNAVDSGGLDVARVISTDDGLVQLPLHVVLTNGVAVSYFIDYLQSVGGQNYIDFYLAIEGFKVSVEHQLRTLSNGETVGDDVHETIKEAAQFMYQQYLSQEAITRVPLDEGTVSKFLSRIESDEPCDYWFEQIQEKVVEILRTDEHFYPGFKKNALYPKMLAELGITGDEDRPETPASDTGSAYSVLSDDARPLVKEIVEEGMINNGKPVTTAIVETLGIGMQGKQTFALYNVRVSRSINGKKVSGWNVLRRYSDFHTLHAFIVHKYPKLANLSFPGKKTFNNLDAHFLEKRTKALNLFLECVLQPAMLETYPELDGILFDFLSQKEYQGNREPIAKKVMSAMFDPIKTSVKAVGNTVLSVPDQVYGGVSKVGAGINNAAKVIIQPLSAGPRAPVIDTDRVAAGITDDESTSDNIPLRVLVLFVDEVFGVRARNAWFRRQMVTVLRQFVTPFGTSINKRIVDLVHWLTSEHQVTMYLTALRVMLAMGRSAGLRFLRTSGTSMEDALRECLKEDVKPFGRGGGGCINQGQGYETKSFGRIFVKVNRKKGSETMFRGEMASLKAMYETETVRVPKPIDVLNLGAHGWALVTEYIDMDGGSRGDLVELGTLLARMHKYNEDRLNESSRSSSFVGGSPTGDSYKDGVKQFGFHTVTCCGFIPQPNDWCDDWATFFIRNRLKVQIDMLIEKGNRDVLSVWPELERKVTDLLAPCAGVTPALVHGDLWGGNWSSSSEGPVIFDPASAFCDPEYEQGIMNMFGGYGSDFWTAYHRVLPERPDRKKRVPIYELFHSLNHWNHFGSSYRGSSMSIIDQILSS</sequence>
<name>A0AAN8J3Q2_TRICO</name>
<dbReference type="PANTHER" id="PTHR22775:SF3">
    <property type="entry name" value="SORTING NEXIN-13"/>
    <property type="match status" value="1"/>
</dbReference>
<dbReference type="GO" id="GO:0005769">
    <property type="term" value="C:early endosome"/>
    <property type="evidence" value="ECO:0007669"/>
    <property type="project" value="TreeGrafter"/>
</dbReference>
<dbReference type="PROSITE" id="PS50195">
    <property type="entry name" value="PX"/>
    <property type="match status" value="1"/>
</dbReference>
<gene>
    <name evidence="13" type="ORF">GCK32_005545</name>
</gene>
<keyword evidence="9" id="KW-1133">Transmembrane helix</keyword>
<feature type="domain" description="RGS" evidence="10">
    <location>
        <begin position="306"/>
        <end position="425"/>
    </location>
</feature>
<evidence type="ECO:0000256" key="1">
    <source>
        <dbReference type="ARBA" id="ARBA00009460"/>
    </source>
</evidence>
<comment type="similarity">
    <text evidence="2">Belongs to the sorting nexin family.</text>
</comment>
<dbReference type="SUPFAM" id="SSF64268">
    <property type="entry name" value="PX domain"/>
    <property type="match status" value="1"/>
</dbReference>
<evidence type="ECO:0000259" key="11">
    <source>
        <dbReference type="PROSITE" id="PS50195"/>
    </source>
</evidence>
<feature type="domain" description="PXA" evidence="12">
    <location>
        <begin position="96"/>
        <end position="277"/>
    </location>
</feature>
<evidence type="ECO:0000313" key="14">
    <source>
        <dbReference type="Proteomes" id="UP001331761"/>
    </source>
</evidence>
<keyword evidence="14" id="KW-1185">Reference proteome</keyword>
<dbReference type="SUPFAM" id="SSF48097">
    <property type="entry name" value="Regulator of G-protein signaling, RGS"/>
    <property type="match status" value="1"/>
</dbReference>
<keyword evidence="5" id="KW-0547">Nucleotide-binding</keyword>
<proteinExistence type="inferred from homology"/>
<dbReference type="Gene3D" id="1.10.167.10">
    <property type="entry name" value="Regulator of G-protein Signalling 4, domain 2"/>
    <property type="match status" value="1"/>
</dbReference>
<evidence type="ECO:0000256" key="6">
    <source>
        <dbReference type="ARBA" id="ARBA00022777"/>
    </source>
</evidence>
<accession>A0AAN8J3Q2</accession>
<feature type="domain" description="PX" evidence="11">
    <location>
        <begin position="490"/>
        <end position="611"/>
    </location>
</feature>
<dbReference type="EC" id="2.7.1.172" evidence="3"/>
<evidence type="ECO:0000259" key="12">
    <source>
        <dbReference type="PROSITE" id="PS51207"/>
    </source>
</evidence>
<dbReference type="PANTHER" id="PTHR22775">
    <property type="entry name" value="SORTING NEXIN"/>
    <property type="match status" value="1"/>
</dbReference>
<dbReference type="Gene3D" id="3.90.1200.10">
    <property type="match status" value="1"/>
</dbReference>
<keyword evidence="9" id="KW-0812">Transmembrane</keyword>
<dbReference type="Gene3D" id="3.30.1520.10">
    <property type="entry name" value="Phox-like domain"/>
    <property type="match status" value="1"/>
</dbReference>
<evidence type="ECO:0000259" key="10">
    <source>
        <dbReference type="PROSITE" id="PS50132"/>
    </source>
</evidence>
<dbReference type="Proteomes" id="UP001331761">
    <property type="component" value="Unassembled WGS sequence"/>
</dbReference>